<evidence type="ECO:0000313" key="2">
    <source>
        <dbReference type="EMBL" id="GAQ91689.1"/>
    </source>
</evidence>
<protein>
    <submittedName>
        <fullName evidence="2">Uncharacterized protein</fullName>
    </submittedName>
</protein>
<reference evidence="2 3" key="1">
    <citation type="journal article" date="2014" name="Nat. Commun.">
        <title>Klebsormidium flaccidum genome reveals primary factors for plant terrestrial adaptation.</title>
        <authorList>
            <person name="Hori K."/>
            <person name="Maruyama F."/>
            <person name="Fujisawa T."/>
            <person name="Togashi T."/>
            <person name="Yamamoto N."/>
            <person name="Seo M."/>
            <person name="Sato S."/>
            <person name="Yamada T."/>
            <person name="Mori H."/>
            <person name="Tajima N."/>
            <person name="Moriyama T."/>
            <person name="Ikeuchi M."/>
            <person name="Watanabe M."/>
            <person name="Wada H."/>
            <person name="Kobayashi K."/>
            <person name="Saito M."/>
            <person name="Masuda T."/>
            <person name="Sasaki-Sekimoto Y."/>
            <person name="Mashiguchi K."/>
            <person name="Awai K."/>
            <person name="Shimojima M."/>
            <person name="Masuda S."/>
            <person name="Iwai M."/>
            <person name="Nobusawa T."/>
            <person name="Narise T."/>
            <person name="Kondo S."/>
            <person name="Saito H."/>
            <person name="Sato R."/>
            <person name="Murakawa M."/>
            <person name="Ihara Y."/>
            <person name="Oshima-Yamada Y."/>
            <person name="Ohtaka K."/>
            <person name="Satoh M."/>
            <person name="Sonobe K."/>
            <person name="Ishii M."/>
            <person name="Ohtani R."/>
            <person name="Kanamori-Sato M."/>
            <person name="Honoki R."/>
            <person name="Miyazaki D."/>
            <person name="Mochizuki H."/>
            <person name="Umetsu J."/>
            <person name="Higashi K."/>
            <person name="Shibata D."/>
            <person name="Kamiya Y."/>
            <person name="Sato N."/>
            <person name="Nakamura Y."/>
            <person name="Tabata S."/>
            <person name="Ida S."/>
            <person name="Kurokawa K."/>
            <person name="Ohta H."/>
        </authorList>
    </citation>
    <scope>NUCLEOTIDE SEQUENCE [LARGE SCALE GENOMIC DNA]</scope>
    <source>
        <strain evidence="2 3">NIES-2285</strain>
    </source>
</reference>
<accession>A0A1Y1IQD8</accession>
<gene>
    <name evidence="2" type="ORF">KFL_008350020</name>
</gene>
<organism evidence="2 3">
    <name type="scientific">Klebsormidium nitens</name>
    <name type="common">Green alga</name>
    <name type="synonym">Ulothrix nitens</name>
    <dbReference type="NCBI Taxonomy" id="105231"/>
    <lineage>
        <taxon>Eukaryota</taxon>
        <taxon>Viridiplantae</taxon>
        <taxon>Streptophyta</taxon>
        <taxon>Klebsormidiophyceae</taxon>
        <taxon>Klebsormidiales</taxon>
        <taxon>Klebsormidiaceae</taxon>
        <taxon>Klebsormidium</taxon>
    </lineage>
</organism>
<dbReference type="OrthoDB" id="2374531at2759"/>
<dbReference type="AlphaFoldDB" id="A0A1Y1IQD8"/>
<keyword evidence="3" id="KW-1185">Reference proteome</keyword>
<evidence type="ECO:0000313" key="3">
    <source>
        <dbReference type="Proteomes" id="UP000054558"/>
    </source>
</evidence>
<evidence type="ECO:0000256" key="1">
    <source>
        <dbReference type="SAM" id="MobiDB-lite"/>
    </source>
</evidence>
<name>A0A1Y1IQD8_KLENI</name>
<proteinExistence type="predicted"/>
<feature type="region of interest" description="Disordered" evidence="1">
    <location>
        <begin position="406"/>
        <end position="433"/>
    </location>
</feature>
<dbReference type="Proteomes" id="UP000054558">
    <property type="component" value="Unassembled WGS sequence"/>
</dbReference>
<sequence length="433" mass="48465">MAPHIWLKSDDIKPCQFTVKDGKLNLKHICTVFQLDVSKPLRLGDWWPEVTADGWAEYDEDCAVGKTKNTASPIEGTSTRPAPIPIVKFSIKRTGGKPFEFSMRAPVEWPAFEQRFRTESGWEVGLFKLSAETGLEVTEDMWATHLRLESDGKAVAEVKLVAEKLDKGFSSFSRTDGLSYLELPKNYTVRKEPNVFQREAFGNLADLVNQRLKGFEKWTLKELVTHFVKDIQLRMLVFSSFTMQGLELTRRELISPVLILASLLAKSQVELRAEATVQGSLGCGPIDYTALIEQVQILLTEAKKAELKKAEGQLYAEMAASREALARVIDPGTKKRKFAELDEILEGISTTGVRTDAQTWVLSRQRSRLRGNGMRTKARVRVTPWVQRLSTFEAEKRGQQLRSECTTTTFSGKASPSPPFAAHKAAPTIQTGA</sequence>
<dbReference type="EMBL" id="DF237784">
    <property type="protein sequence ID" value="GAQ91689.1"/>
    <property type="molecule type" value="Genomic_DNA"/>
</dbReference>